<name>A0A2K3JS64_TRIPR</name>
<dbReference type="Proteomes" id="UP000236291">
    <property type="component" value="Unassembled WGS sequence"/>
</dbReference>
<reference evidence="1 2" key="2">
    <citation type="journal article" date="2017" name="Front. Plant Sci.">
        <title>Gene Classification and Mining of Molecular Markers Useful in Red Clover (Trifolium pratense) Breeding.</title>
        <authorList>
            <person name="Istvanek J."/>
            <person name="Dluhosova J."/>
            <person name="Dluhos P."/>
            <person name="Patkova L."/>
            <person name="Nedelnik J."/>
            <person name="Repkova J."/>
        </authorList>
    </citation>
    <scope>NUCLEOTIDE SEQUENCE [LARGE SCALE GENOMIC DNA]</scope>
    <source>
        <strain evidence="2">cv. Tatra</strain>
        <tissue evidence="1">Young leaves</tissue>
    </source>
</reference>
<evidence type="ECO:0000313" key="2">
    <source>
        <dbReference type="Proteomes" id="UP000236291"/>
    </source>
</evidence>
<proteinExistence type="predicted"/>
<dbReference type="AlphaFoldDB" id="A0A2K3JS64"/>
<dbReference type="EMBL" id="ASHM01121297">
    <property type="protein sequence ID" value="PNX56881.1"/>
    <property type="molecule type" value="Genomic_DNA"/>
</dbReference>
<sequence length="120" mass="13503">MMKYKPTNQDFRIIWQTFFDANGNGEFQLFLLALWRSTSYFPILPLSSSSAAGTDSPKRLWLVALDAAIKKRKRDTTRRVTERDAGGVVVVEYGIGMELMEARDGAWHDGVDGMSVAEKV</sequence>
<comment type="caution">
    <text evidence="1">The sequence shown here is derived from an EMBL/GenBank/DDBJ whole genome shotgun (WGS) entry which is preliminary data.</text>
</comment>
<evidence type="ECO:0000313" key="1">
    <source>
        <dbReference type="EMBL" id="PNX56881.1"/>
    </source>
</evidence>
<gene>
    <name evidence="1" type="ORF">L195_g058423</name>
</gene>
<accession>A0A2K3JS64</accession>
<reference evidence="1 2" key="1">
    <citation type="journal article" date="2014" name="Am. J. Bot.">
        <title>Genome assembly and annotation for red clover (Trifolium pratense; Fabaceae).</title>
        <authorList>
            <person name="Istvanek J."/>
            <person name="Jaros M."/>
            <person name="Krenek A."/>
            <person name="Repkova J."/>
        </authorList>
    </citation>
    <scope>NUCLEOTIDE SEQUENCE [LARGE SCALE GENOMIC DNA]</scope>
    <source>
        <strain evidence="2">cv. Tatra</strain>
        <tissue evidence="1">Young leaves</tissue>
    </source>
</reference>
<protein>
    <submittedName>
        <fullName evidence="1">Uncharacterized protein</fullName>
    </submittedName>
</protein>
<organism evidence="1 2">
    <name type="scientific">Trifolium pratense</name>
    <name type="common">Red clover</name>
    <dbReference type="NCBI Taxonomy" id="57577"/>
    <lineage>
        <taxon>Eukaryota</taxon>
        <taxon>Viridiplantae</taxon>
        <taxon>Streptophyta</taxon>
        <taxon>Embryophyta</taxon>
        <taxon>Tracheophyta</taxon>
        <taxon>Spermatophyta</taxon>
        <taxon>Magnoliopsida</taxon>
        <taxon>eudicotyledons</taxon>
        <taxon>Gunneridae</taxon>
        <taxon>Pentapetalae</taxon>
        <taxon>rosids</taxon>
        <taxon>fabids</taxon>
        <taxon>Fabales</taxon>
        <taxon>Fabaceae</taxon>
        <taxon>Papilionoideae</taxon>
        <taxon>50 kb inversion clade</taxon>
        <taxon>NPAAA clade</taxon>
        <taxon>Hologalegina</taxon>
        <taxon>IRL clade</taxon>
        <taxon>Trifolieae</taxon>
        <taxon>Trifolium</taxon>
    </lineage>
</organism>